<evidence type="ECO:0000313" key="6">
    <source>
        <dbReference type="Proteomes" id="UP001500282"/>
    </source>
</evidence>
<evidence type="ECO:0000256" key="2">
    <source>
        <dbReference type="SAM" id="MobiDB-lite"/>
    </source>
</evidence>
<feature type="transmembrane region" description="Helical" evidence="3">
    <location>
        <begin position="116"/>
        <end position="133"/>
    </location>
</feature>
<accession>A0ABN1X5Y1</accession>
<feature type="domain" description="EamA" evidence="4">
    <location>
        <begin position="1"/>
        <end position="133"/>
    </location>
</feature>
<keyword evidence="3" id="KW-0812">Transmembrane</keyword>
<evidence type="ECO:0000256" key="3">
    <source>
        <dbReference type="SAM" id="Phobius"/>
    </source>
</evidence>
<dbReference type="Pfam" id="PF00892">
    <property type="entry name" value="EamA"/>
    <property type="match status" value="2"/>
</dbReference>
<feature type="compositionally biased region" description="Basic and acidic residues" evidence="2">
    <location>
        <begin position="218"/>
        <end position="247"/>
    </location>
</feature>
<evidence type="ECO:0000313" key="5">
    <source>
        <dbReference type="EMBL" id="GAA1287301.1"/>
    </source>
</evidence>
<dbReference type="Proteomes" id="UP001500282">
    <property type="component" value="Unassembled WGS sequence"/>
</dbReference>
<keyword evidence="3" id="KW-1133">Transmembrane helix</keyword>
<feature type="compositionally biased region" description="Basic and acidic residues" evidence="2">
    <location>
        <begin position="147"/>
        <end position="160"/>
    </location>
</feature>
<feature type="transmembrane region" description="Helical" evidence="3">
    <location>
        <begin position="323"/>
        <end position="343"/>
    </location>
</feature>
<dbReference type="PANTHER" id="PTHR22911">
    <property type="entry name" value="ACYL-MALONYL CONDENSING ENZYME-RELATED"/>
    <property type="match status" value="1"/>
</dbReference>
<dbReference type="PANTHER" id="PTHR22911:SF137">
    <property type="entry name" value="SOLUTE CARRIER FAMILY 35 MEMBER G2-RELATED"/>
    <property type="match status" value="1"/>
</dbReference>
<feature type="transmembrane region" description="Helical" evidence="3">
    <location>
        <begin position="62"/>
        <end position="82"/>
    </location>
</feature>
<organism evidence="5 6">
    <name type="scientific">Streptomyces javensis</name>
    <dbReference type="NCBI Taxonomy" id="114698"/>
    <lineage>
        <taxon>Bacteria</taxon>
        <taxon>Bacillati</taxon>
        <taxon>Actinomycetota</taxon>
        <taxon>Actinomycetes</taxon>
        <taxon>Kitasatosporales</taxon>
        <taxon>Streptomycetaceae</taxon>
        <taxon>Streptomyces</taxon>
        <taxon>Streptomyces violaceusniger group</taxon>
    </lineage>
</organism>
<protein>
    <recommendedName>
        <fullName evidence="4">EamA domain-containing protein</fullName>
    </recommendedName>
</protein>
<feature type="transmembrane region" description="Helical" evidence="3">
    <location>
        <begin position="6"/>
        <end position="23"/>
    </location>
</feature>
<feature type="region of interest" description="Disordered" evidence="2">
    <location>
        <begin position="136"/>
        <end position="259"/>
    </location>
</feature>
<feature type="transmembrane region" description="Helical" evidence="3">
    <location>
        <begin position="292"/>
        <end position="311"/>
    </location>
</feature>
<sequence length="397" mass="40815">MGELLAVASALCFGTTHFLSGLVSRHRHGVTVAACAQAGGTVVSLVPVLLTQGADAPPSALGWGALSGLGTGVGVACLYWSMNQGPMSVVVPVSDVTAVGLPVLAGIALLGDRPSPLALTGIALGLPALWLVSRGGPSGPSGSSGPRELRELRGPRELRGSRGLRGLRGRCGSRGSSERCGSRGLRGLRGLRGRCGSRGSSERCGPREGRWRCRSRGRREPRESHGLRGRRGPFESHELGGPHEPRGPRALRSGHGPGADRPRPAVVLALVAGVGLALHFFALARIPASAGWWPVVASRAVSVAVILALFPATGASCRLPRRAAAVSVVAGALGTLATILYLLATRQELLSVAVVLSALYPAVPVLLALTFLRERITRPQALGLLGAGLAIGLIALN</sequence>
<comment type="similarity">
    <text evidence="1">Belongs to the EamA transporter family.</text>
</comment>
<name>A0ABN1X5Y1_9ACTN</name>
<comment type="caution">
    <text evidence="5">The sequence shown here is derived from an EMBL/GenBank/DDBJ whole genome shotgun (WGS) entry which is preliminary data.</text>
</comment>
<dbReference type="SUPFAM" id="SSF103481">
    <property type="entry name" value="Multidrug resistance efflux transporter EmrE"/>
    <property type="match status" value="2"/>
</dbReference>
<feature type="transmembrane region" description="Helical" evidence="3">
    <location>
        <begin position="30"/>
        <end position="50"/>
    </location>
</feature>
<evidence type="ECO:0000259" key="4">
    <source>
        <dbReference type="Pfam" id="PF00892"/>
    </source>
</evidence>
<feature type="transmembrane region" description="Helical" evidence="3">
    <location>
        <begin position="379"/>
        <end position="396"/>
    </location>
</feature>
<dbReference type="InterPro" id="IPR000620">
    <property type="entry name" value="EamA_dom"/>
</dbReference>
<feature type="compositionally biased region" description="Basic and acidic residues" evidence="2">
    <location>
        <begin position="200"/>
        <end position="211"/>
    </location>
</feature>
<dbReference type="Gene3D" id="1.10.3730.20">
    <property type="match status" value="1"/>
</dbReference>
<evidence type="ECO:0000256" key="1">
    <source>
        <dbReference type="ARBA" id="ARBA00007362"/>
    </source>
</evidence>
<feature type="transmembrane region" description="Helical" evidence="3">
    <location>
        <begin position="349"/>
        <end position="372"/>
    </location>
</feature>
<proteinExistence type="inferred from homology"/>
<feature type="transmembrane region" description="Helical" evidence="3">
    <location>
        <begin position="265"/>
        <end position="286"/>
    </location>
</feature>
<reference evidence="5 6" key="1">
    <citation type="journal article" date="2019" name="Int. J. Syst. Evol. Microbiol.">
        <title>The Global Catalogue of Microorganisms (GCM) 10K type strain sequencing project: providing services to taxonomists for standard genome sequencing and annotation.</title>
        <authorList>
            <consortium name="The Broad Institute Genomics Platform"/>
            <consortium name="The Broad Institute Genome Sequencing Center for Infectious Disease"/>
            <person name="Wu L."/>
            <person name="Ma J."/>
        </authorList>
    </citation>
    <scope>NUCLEOTIDE SEQUENCE [LARGE SCALE GENOMIC DNA]</scope>
    <source>
        <strain evidence="5 6">JCM 11448</strain>
    </source>
</reference>
<keyword evidence="3" id="KW-0472">Membrane</keyword>
<dbReference type="EMBL" id="BAAAIH010000038">
    <property type="protein sequence ID" value="GAA1287301.1"/>
    <property type="molecule type" value="Genomic_DNA"/>
</dbReference>
<dbReference type="InterPro" id="IPR037185">
    <property type="entry name" value="EmrE-like"/>
</dbReference>
<feature type="transmembrane region" description="Helical" evidence="3">
    <location>
        <begin position="89"/>
        <end position="110"/>
    </location>
</feature>
<feature type="domain" description="EamA" evidence="4">
    <location>
        <begin position="265"/>
        <end position="395"/>
    </location>
</feature>
<keyword evidence="6" id="KW-1185">Reference proteome</keyword>
<gene>
    <name evidence="5" type="ORF">GCM10009579_57900</name>
</gene>